<reference evidence="7" key="1">
    <citation type="submission" date="2022-12" db="EMBL/GenBank/DDBJ databases">
        <title>Reference genome sequencing for broad-spectrum identification of bacterial and archaeal isolates by mass spectrometry.</title>
        <authorList>
            <person name="Sekiguchi Y."/>
            <person name="Tourlousse D.M."/>
        </authorList>
    </citation>
    <scope>NUCLEOTIDE SEQUENCE</scope>
    <source>
        <strain evidence="7">H2</strain>
    </source>
</reference>
<evidence type="ECO:0000259" key="6">
    <source>
        <dbReference type="PROSITE" id="PS50893"/>
    </source>
</evidence>
<dbReference type="InterPro" id="IPR017871">
    <property type="entry name" value="ABC_transporter-like_CS"/>
</dbReference>
<dbReference type="GO" id="GO:0015695">
    <property type="term" value="P:organic cation transport"/>
    <property type="evidence" value="ECO:0007669"/>
    <property type="project" value="UniProtKB-ARBA"/>
</dbReference>
<dbReference type="FunFam" id="3.40.50.300:FF:000341">
    <property type="entry name" value="High-affinity branched-chain amino acid transport ATP-binding protein"/>
    <property type="match status" value="1"/>
</dbReference>
<dbReference type="PROSITE" id="PS50893">
    <property type="entry name" value="ABC_TRANSPORTER_2"/>
    <property type="match status" value="1"/>
</dbReference>
<evidence type="ECO:0000256" key="1">
    <source>
        <dbReference type="ARBA" id="ARBA00005417"/>
    </source>
</evidence>
<keyword evidence="2" id="KW-0813">Transport</keyword>
<sequence>MLKIKNINTFYGKVHALKNISIHLKQGEIVTLIGANGAGKTTILNSISAVTPPATGQIHFDDQDIAGLGPDRIVKLGICQVPEGRQVFKPLSVEDNLELGAYLRYRGREGRSAIRKDLDDMYALFPRLHERRKQAAGTLSGGEQQMLAMGRALMARPRLLLLDEPSMGLAPLVVQEIFRVIEQLRSERGTTVLLVEQNAKAALKMADRGYVLETGKVVLEGVASELLENKEVQRAYLGKDKKEIWER</sequence>
<keyword evidence="5" id="KW-0029">Amino-acid transport</keyword>
<organism evidence="7 8">
    <name type="scientific">Geobacter hydrogenophilus</name>
    <dbReference type="NCBI Taxonomy" id="40983"/>
    <lineage>
        <taxon>Bacteria</taxon>
        <taxon>Pseudomonadati</taxon>
        <taxon>Thermodesulfobacteriota</taxon>
        <taxon>Desulfuromonadia</taxon>
        <taxon>Geobacterales</taxon>
        <taxon>Geobacteraceae</taxon>
        <taxon>Geobacter</taxon>
    </lineage>
</organism>
<dbReference type="PIRSF" id="PIRSF039137">
    <property type="entry name" value="ABC_branched_ATPase"/>
    <property type="match status" value="1"/>
</dbReference>
<protein>
    <submittedName>
        <fullName evidence="7">ABC transporter ATP-binding protein</fullName>
    </submittedName>
</protein>
<dbReference type="InterPro" id="IPR030660">
    <property type="entry name" value="ABC_branched_ATPase_LivF/BraG"/>
</dbReference>
<dbReference type="GO" id="GO:0016887">
    <property type="term" value="F:ATP hydrolysis activity"/>
    <property type="evidence" value="ECO:0007669"/>
    <property type="project" value="InterPro"/>
</dbReference>
<dbReference type="Proteomes" id="UP001144352">
    <property type="component" value="Unassembled WGS sequence"/>
</dbReference>
<accession>A0A9W6G258</accession>
<dbReference type="GO" id="GO:0005524">
    <property type="term" value="F:ATP binding"/>
    <property type="evidence" value="ECO:0007669"/>
    <property type="project" value="UniProtKB-KW"/>
</dbReference>
<dbReference type="SUPFAM" id="SSF52540">
    <property type="entry name" value="P-loop containing nucleoside triphosphate hydrolases"/>
    <property type="match status" value="1"/>
</dbReference>
<dbReference type="SMART" id="SM00382">
    <property type="entry name" value="AAA"/>
    <property type="match status" value="1"/>
</dbReference>
<evidence type="ECO:0000256" key="5">
    <source>
        <dbReference type="ARBA" id="ARBA00022970"/>
    </source>
</evidence>
<dbReference type="PANTHER" id="PTHR43820:SF3">
    <property type="entry name" value="BRANCHED-CHAIN AMINO ACID TRANSPORT SYSTEM,ATP-BINDING PROTEIN"/>
    <property type="match status" value="1"/>
</dbReference>
<evidence type="ECO:0000256" key="3">
    <source>
        <dbReference type="ARBA" id="ARBA00022741"/>
    </source>
</evidence>
<dbReference type="InterPro" id="IPR003593">
    <property type="entry name" value="AAA+_ATPase"/>
</dbReference>
<dbReference type="AlphaFoldDB" id="A0A9W6G258"/>
<keyword evidence="4 7" id="KW-0067">ATP-binding</keyword>
<gene>
    <name evidence="7" type="primary">livF</name>
    <name evidence="7" type="ORF">GHYDROH2_25380</name>
</gene>
<proteinExistence type="inferred from homology"/>
<dbReference type="GO" id="GO:0015658">
    <property type="term" value="F:branched-chain amino acid transmembrane transporter activity"/>
    <property type="evidence" value="ECO:0007669"/>
    <property type="project" value="InterPro"/>
</dbReference>
<name>A0A9W6G258_9BACT</name>
<comment type="similarity">
    <text evidence="1">Belongs to the ABC transporter superfamily.</text>
</comment>
<dbReference type="GO" id="GO:0015804">
    <property type="term" value="P:neutral amino acid transport"/>
    <property type="evidence" value="ECO:0007669"/>
    <property type="project" value="UniProtKB-ARBA"/>
</dbReference>
<dbReference type="Gene3D" id="3.40.50.300">
    <property type="entry name" value="P-loop containing nucleotide triphosphate hydrolases"/>
    <property type="match status" value="1"/>
</dbReference>
<dbReference type="EMBL" id="BSDS01000002">
    <property type="protein sequence ID" value="GLI39037.1"/>
    <property type="molecule type" value="Genomic_DNA"/>
</dbReference>
<dbReference type="InterPro" id="IPR003439">
    <property type="entry name" value="ABC_transporter-like_ATP-bd"/>
</dbReference>
<dbReference type="GO" id="GO:0015807">
    <property type="term" value="P:L-amino acid transport"/>
    <property type="evidence" value="ECO:0007669"/>
    <property type="project" value="TreeGrafter"/>
</dbReference>
<evidence type="ECO:0000313" key="7">
    <source>
        <dbReference type="EMBL" id="GLI39037.1"/>
    </source>
</evidence>
<keyword evidence="3" id="KW-0547">Nucleotide-binding</keyword>
<comment type="caution">
    <text evidence="7">The sequence shown here is derived from an EMBL/GenBank/DDBJ whole genome shotgun (WGS) entry which is preliminary data.</text>
</comment>
<evidence type="ECO:0000256" key="4">
    <source>
        <dbReference type="ARBA" id="ARBA00022840"/>
    </source>
</evidence>
<keyword evidence="8" id="KW-1185">Reference proteome</keyword>
<dbReference type="Pfam" id="PF00005">
    <property type="entry name" value="ABC_tran"/>
    <property type="match status" value="1"/>
</dbReference>
<evidence type="ECO:0000313" key="8">
    <source>
        <dbReference type="Proteomes" id="UP001144352"/>
    </source>
</evidence>
<dbReference type="CDD" id="cd03224">
    <property type="entry name" value="ABC_TM1139_LivF_branched"/>
    <property type="match status" value="1"/>
</dbReference>
<dbReference type="InterPro" id="IPR027417">
    <property type="entry name" value="P-loop_NTPase"/>
</dbReference>
<dbReference type="PROSITE" id="PS00211">
    <property type="entry name" value="ABC_TRANSPORTER_1"/>
    <property type="match status" value="1"/>
</dbReference>
<evidence type="ECO:0000256" key="2">
    <source>
        <dbReference type="ARBA" id="ARBA00022448"/>
    </source>
</evidence>
<feature type="domain" description="ABC transporter" evidence="6">
    <location>
        <begin position="2"/>
        <end position="239"/>
    </location>
</feature>
<dbReference type="InterPro" id="IPR052156">
    <property type="entry name" value="BCAA_Transport_ATP-bd_LivF"/>
</dbReference>
<dbReference type="RefSeq" id="WP_214185334.1">
    <property type="nucleotide sequence ID" value="NZ_BSDS01000002.1"/>
</dbReference>
<dbReference type="PANTHER" id="PTHR43820">
    <property type="entry name" value="HIGH-AFFINITY BRANCHED-CHAIN AMINO ACID TRANSPORT ATP-BINDING PROTEIN LIVF"/>
    <property type="match status" value="1"/>
</dbReference>